<evidence type="ECO:0000256" key="7">
    <source>
        <dbReference type="SAM" id="MobiDB-lite"/>
    </source>
</evidence>
<dbReference type="EMBL" id="MU007009">
    <property type="protein sequence ID" value="KAF2436741.1"/>
    <property type="molecule type" value="Genomic_DNA"/>
</dbReference>
<dbReference type="Pfam" id="PF17171">
    <property type="entry name" value="GST_C_6"/>
    <property type="match status" value="1"/>
</dbReference>
<evidence type="ECO:0000313" key="10">
    <source>
        <dbReference type="EMBL" id="KAF2436741.1"/>
    </source>
</evidence>
<reference evidence="10" key="1">
    <citation type="journal article" date="2020" name="Stud. Mycol.">
        <title>101 Dothideomycetes genomes: a test case for predicting lifestyles and emergence of pathogens.</title>
        <authorList>
            <person name="Haridas S."/>
            <person name="Albert R."/>
            <person name="Binder M."/>
            <person name="Bloem J."/>
            <person name="Labutti K."/>
            <person name="Salamov A."/>
            <person name="Andreopoulos B."/>
            <person name="Baker S."/>
            <person name="Barry K."/>
            <person name="Bills G."/>
            <person name="Bluhm B."/>
            <person name="Cannon C."/>
            <person name="Castanera R."/>
            <person name="Culley D."/>
            <person name="Daum C."/>
            <person name="Ezra D."/>
            <person name="Gonzalez J."/>
            <person name="Henrissat B."/>
            <person name="Kuo A."/>
            <person name="Liang C."/>
            <person name="Lipzen A."/>
            <person name="Lutzoni F."/>
            <person name="Magnuson J."/>
            <person name="Mondo S."/>
            <person name="Nolan M."/>
            <person name="Ohm R."/>
            <person name="Pangilinan J."/>
            <person name="Park H.-J."/>
            <person name="Ramirez L."/>
            <person name="Alfaro M."/>
            <person name="Sun H."/>
            <person name="Tritt A."/>
            <person name="Yoshinaga Y."/>
            <person name="Zwiers L.-H."/>
            <person name="Turgeon B."/>
            <person name="Goodwin S."/>
            <person name="Spatafora J."/>
            <person name="Crous P."/>
            <person name="Grigoriev I."/>
        </authorList>
    </citation>
    <scope>NUCLEOTIDE SEQUENCE</scope>
    <source>
        <strain evidence="10">CBS 130266</strain>
    </source>
</reference>
<keyword evidence="6" id="KW-0472">Membrane</keyword>
<feature type="region of interest" description="Disordered" evidence="7">
    <location>
        <begin position="172"/>
        <end position="197"/>
    </location>
</feature>
<organism evidence="10 11">
    <name type="scientific">Tothia fuscella</name>
    <dbReference type="NCBI Taxonomy" id="1048955"/>
    <lineage>
        <taxon>Eukaryota</taxon>
        <taxon>Fungi</taxon>
        <taxon>Dikarya</taxon>
        <taxon>Ascomycota</taxon>
        <taxon>Pezizomycotina</taxon>
        <taxon>Dothideomycetes</taxon>
        <taxon>Pleosporomycetidae</taxon>
        <taxon>Venturiales</taxon>
        <taxon>Cylindrosympodiaceae</taxon>
        <taxon>Tothia</taxon>
    </lineage>
</organism>
<gene>
    <name evidence="10" type="ORF">EJ08DRAFT_644364</name>
</gene>
<evidence type="ECO:0000259" key="8">
    <source>
        <dbReference type="Pfam" id="PF10568"/>
    </source>
</evidence>
<evidence type="ECO:0000256" key="1">
    <source>
        <dbReference type="ARBA" id="ARBA00004294"/>
    </source>
</evidence>
<dbReference type="GO" id="GO:0001401">
    <property type="term" value="C:SAM complex"/>
    <property type="evidence" value="ECO:0007669"/>
    <property type="project" value="InterPro"/>
</dbReference>
<evidence type="ECO:0000259" key="9">
    <source>
        <dbReference type="Pfam" id="PF17171"/>
    </source>
</evidence>
<dbReference type="Proteomes" id="UP000800235">
    <property type="component" value="Unassembled WGS sequence"/>
</dbReference>
<feature type="compositionally biased region" description="Polar residues" evidence="7">
    <location>
        <begin position="183"/>
        <end position="197"/>
    </location>
</feature>
<keyword evidence="5" id="KW-0496">Mitochondrion</keyword>
<evidence type="ECO:0000256" key="4">
    <source>
        <dbReference type="ARBA" id="ARBA00022927"/>
    </source>
</evidence>
<keyword evidence="11" id="KW-1185">Reference proteome</keyword>
<evidence type="ECO:0000313" key="11">
    <source>
        <dbReference type="Proteomes" id="UP000800235"/>
    </source>
</evidence>
<evidence type="ECO:0000256" key="2">
    <source>
        <dbReference type="ARBA" id="ARBA00022448"/>
    </source>
</evidence>
<keyword evidence="4" id="KW-0653">Protein transport</keyword>
<dbReference type="PANTHER" id="PTHR12289">
    <property type="entry name" value="METAXIN RELATED"/>
    <property type="match status" value="1"/>
</dbReference>
<dbReference type="GO" id="GO:0015031">
    <property type="term" value="P:protein transport"/>
    <property type="evidence" value="ECO:0007669"/>
    <property type="project" value="UniProtKB-KW"/>
</dbReference>
<evidence type="ECO:0008006" key="12">
    <source>
        <dbReference type="Google" id="ProtNLM"/>
    </source>
</evidence>
<sequence length="457" mass="50677">MEGPIALRVWGKGLGLPSVDAECIAAITYLAHTSESNPDFTYTIISDYDTDSSPNGDFPVLSDTFKKTAGYGSIIKELENVGFGINNSLSAEQQSELPAWTSFIQQRGQELLDLYLYASYYNYWDQMSPAFTKILPWYYNYIIPPARRAAAIARTKYLGIRSLDIDNLDDVPTDKDGRISGKPSATTTSLSPAQSTPQQVLDQQRMQKWLRVQKHSDTFQLYQLSEAFFRPLNDLLGEKKYLLNEDEPTSLDCLAIGYLAPMLLAPVTQPWLADALKQRFPKLQKYTARFHGQTFGHQGIFSKDIMESAPSPSTYEGIKFMSQSISGWVVSWKNTVTPDPTINRTSPSHFYSTPFLSSAPIQAIALSATVIAGLAFAASKYILVQSGDDNVFTHDKRKGTVRLTDMGEAGAALAAFGQRREIDAGVERERQRTGRATVVEVDVEGENGDIGRQVLVS</sequence>
<comment type="caution">
    <text evidence="10">The sequence shown here is derived from an EMBL/GenBank/DDBJ whole genome shotgun (WGS) entry which is preliminary data.</text>
</comment>
<dbReference type="AlphaFoldDB" id="A0A9P4P3H8"/>
<feature type="domain" description="Metaxin glutathione S-transferase" evidence="9">
    <location>
        <begin position="229"/>
        <end position="289"/>
    </location>
</feature>
<comment type="subcellular location">
    <subcellularLocation>
        <location evidence="1">Mitochondrion outer membrane</location>
    </subcellularLocation>
</comment>
<accession>A0A9P4P3H8</accession>
<keyword evidence="3" id="KW-1000">Mitochondrion outer membrane</keyword>
<dbReference type="OrthoDB" id="5599269at2759"/>
<protein>
    <recommendedName>
        <fullName evidence="12">Mitochondrial outer membrane transport complex Sam37/metaxin N-terminal domain-containing protein</fullName>
    </recommendedName>
</protein>
<feature type="domain" description="Mitochondrial outer membrane transport complex Sam37/metaxin N-terminal" evidence="8">
    <location>
        <begin position="23"/>
        <end position="148"/>
    </location>
</feature>
<dbReference type="Pfam" id="PF10568">
    <property type="entry name" value="Tom37"/>
    <property type="match status" value="1"/>
</dbReference>
<proteinExistence type="predicted"/>
<dbReference type="CDD" id="cd03193">
    <property type="entry name" value="GST_C_Metaxin"/>
    <property type="match status" value="1"/>
</dbReference>
<dbReference type="GO" id="GO:0007005">
    <property type="term" value="P:mitochondrion organization"/>
    <property type="evidence" value="ECO:0007669"/>
    <property type="project" value="TreeGrafter"/>
</dbReference>
<dbReference type="PANTHER" id="PTHR12289:SF41">
    <property type="entry name" value="FAILED AXON CONNECTIONS-RELATED"/>
    <property type="match status" value="1"/>
</dbReference>
<evidence type="ECO:0000256" key="3">
    <source>
        <dbReference type="ARBA" id="ARBA00022787"/>
    </source>
</evidence>
<dbReference type="InterPro" id="IPR050931">
    <property type="entry name" value="Mito_Protein_Transport_Metaxin"/>
</dbReference>
<keyword evidence="2" id="KW-0813">Transport</keyword>
<evidence type="ECO:0000256" key="6">
    <source>
        <dbReference type="ARBA" id="ARBA00023136"/>
    </source>
</evidence>
<evidence type="ECO:0000256" key="5">
    <source>
        <dbReference type="ARBA" id="ARBA00023128"/>
    </source>
</evidence>
<dbReference type="InterPro" id="IPR019564">
    <property type="entry name" value="Sam37/metaxin_N"/>
</dbReference>
<name>A0A9P4P3H8_9PEZI</name>
<dbReference type="InterPro" id="IPR033468">
    <property type="entry name" value="Metaxin_GST"/>
</dbReference>